<dbReference type="Proteomes" id="UP001056120">
    <property type="component" value="Linkage Group LG02"/>
</dbReference>
<dbReference type="EMBL" id="CM042019">
    <property type="protein sequence ID" value="KAI3824904.1"/>
    <property type="molecule type" value="Genomic_DNA"/>
</dbReference>
<accession>A0ACB9JY02</accession>
<evidence type="ECO:0000313" key="1">
    <source>
        <dbReference type="EMBL" id="KAI3824904.1"/>
    </source>
</evidence>
<keyword evidence="2" id="KW-1185">Reference proteome</keyword>
<reference evidence="2" key="1">
    <citation type="journal article" date="2022" name="Mol. Ecol. Resour.">
        <title>The genomes of chicory, endive, great burdock and yacon provide insights into Asteraceae palaeo-polyploidization history and plant inulin production.</title>
        <authorList>
            <person name="Fan W."/>
            <person name="Wang S."/>
            <person name="Wang H."/>
            <person name="Wang A."/>
            <person name="Jiang F."/>
            <person name="Liu H."/>
            <person name="Zhao H."/>
            <person name="Xu D."/>
            <person name="Zhang Y."/>
        </authorList>
    </citation>
    <scope>NUCLEOTIDE SEQUENCE [LARGE SCALE GENOMIC DNA]</scope>
    <source>
        <strain evidence="2">cv. Yunnan</strain>
    </source>
</reference>
<protein>
    <submittedName>
        <fullName evidence="1">Uncharacterized protein</fullName>
    </submittedName>
</protein>
<proteinExistence type="predicted"/>
<gene>
    <name evidence="1" type="ORF">L1987_06377</name>
</gene>
<organism evidence="1 2">
    <name type="scientific">Smallanthus sonchifolius</name>
    <dbReference type="NCBI Taxonomy" id="185202"/>
    <lineage>
        <taxon>Eukaryota</taxon>
        <taxon>Viridiplantae</taxon>
        <taxon>Streptophyta</taxon>
        <taxon>Embryophyta</taxon>
        <taxon>Tracheophyta</taxon>
        <taxon>Spermatophyta</taxon>
        <taxon>Magnoliopsida</taxon>
        <taxon>eudicotyledons</taxon>
        <taxon>Gunneridae</taxon>
        <taxon>Pentapetalae</taxon>
        <taxon>asterids</taxon>
        <taxon>campanulids</taxon>
        <taxon>Asterales</taxon>
        <taxon>Asteraceae</taxon>
        <taxon>Asteroideae</taxon>
        <taxon>Heliantheae alliance</taxon>
        <taxon>Millerieae</taxon>
        <taxon>Smallanthus</taxon>
    </lineage>
</organism>
<evidence type="ECO:0000313" key="2">
    <source>
        <dbReference type="Proteomes" id="UP001056120"/>
    </source>
</evidence>
<sequence>MVSMKKTVITTGKARVVGYDSDVWWRCEVYWYMVVCGGGWLEPFTCMVSSSMFACDKKRKKGRRWWHPKRNKEAADQKEKKAGQERRKKLKDIAFFIRSQERTGVVSK</sequence>
<comment type="caution">
    <text evidence="1">The sequence shown here is derived from an EMBL/GenBank/DDBJ whole genome shotgun (WGS) entry which is preliminary data.</text>
</comment>
<name>A0ACB9JY02_9ASTR</name>
<reference evidence="1 2" key="2">
    <citation type="journal article" date="2022" name="Mol. Ecol. Resour.">
        <title>The genomes of chicory, endive, great burdock and yacon provide insights into Asteraceae paleo-polyploidization history and plant inulin production.</title>
        <authorList>
            <person name="Fan W."/>
            <person name="Wang S."/>
            <person name="Wang H."/>
            <person name="Wang A."/>
            <person name="Jiang F."/>
            <person name="Liu H."/>
            <person name="Zhao H."/>
            <person name="Xu D."/>
            <person name="Zhang Y."/>
        </authorList>
    </citation>
    <scope>NUCLEOTIDE SEQUENCE [LARGE SCALE GENOMIC DNA]</scope>
    <source>
        <strain evidence="2">cv. Yunnan</strain>
        <tissue evidence="1">Leaves</tissue>
    </source>
</reference>